<evidence type="ECO:0000256" key="1">
    <source>
        <dbReference type="SAM" id="MobiDB-lite"/>
    </source>
</evidence>
<feature type="domain" description="PknH-like extracellular" evidence="3">
    <location>
        <begin position="70"/>
        <end position="255"/>
    </location>
</feature>
<dbReference type="Pfam" id="PF14032">
    <property type="entry name" value="PknH_C"/>
    <property type="match status" value="1"/>
</dbReference>
<organism evidence="4 5">
    <name type="scientific">Mycolicibacter virginiensis</name>
    <dbReference type="NCBI Taxonomy" id="1795032"/>
    <lineage>
        <taxon>Bacteria</taxon>
        <taxon>Bacillati</taxon>
        <taxon>Actinomycetota</taxon>
        <taxon>Actinomycetes</taxon>
        <taxon>Mycobacteriales</taxon>
        <taxon>Mycobacteriaceae</taxon>
        <taxon>Mycolicibacter</taxon>
    </lineage>
</organism>
<evidence type="ECO:0000313" key="4">
    <source>
        <dbReference type="EMBL" id="PQM52751.1"/>
    </source>
</evidence>
<keyword evidence="2" id="KW-0812">Transmembrane</keyword>
<keyword evidence="5" id="KW-1185">Reference proteome</keyword>
<evidence type="ECO:0000259" key="3">
    <source>
        <dbReference type="Pfam" id="PF14032"/>
    </source>
</evidence>
<dbReference type="AlphaFoldDB" id="A0A9X7NZ76"/>
<evidence type="ECO:0000256" key="2">
    <source>
        <dbReference type="SAM" id="Phobius"/>
    </source>
</evidence>
<proteinExistence type="predicted"/>
<reference evidence="4 5" key="1">
    <citation type="submission" date="2018-02" db="EMBL/GenBank/DDBJ databases">
        <title>Draft genome sequence of Mycobacterium virginiense isolated from mud of a swine farm in Japan.</title>
        <authorList>
            <person name="Ohya K."/>
        </authorList>
    </citation>
    <scope>NUCLEOTIDE SEQUENCE [LARGE SCALE GENOMIC DNA]</scope>
    <source>
        <strain evidence="4 5">GF75</strain>
    </source>
</reference>
<evidence type="ECO:0000313" key="5">
    <source>
        <dbReference type="Proteomes" id="UP000237911"/>
    </source>
</evidence>
<keyword evidence="2" id="KW-1133">Transmembrane helix</keyword>
<feature type="transmembrane region" description="Helical" evidence="2">
    <location>
        <begin position="41"/>
        <end position="62"/>
    </location>
</feature>
<dbReference type="InterPro" id="IPR038232">
    <property type="entry name" value="PknH-like_Extracell_sf"/>
</dbReference>
<protein>
    <submittedName>
        <fullName evidence="4">Sensor domain-containing protein</fullName>
    </submittedName>
</protein>
<feature type="region of interest" description="Disordered" evidence="1">
    <location>
        <begin position="1"/>
        <end position="31"/>
    </location>
</feature>
<sequence length="263" mass="28064">MPIRQRGIGSDSDRQSDQRLDSPPVTGMRGKAAAMKAPQGLLFGMGVMCLGTLVAGLLPVAAADSGDATVPAGKVESLLLSPAAVGDIVGVTFDWEKANRRPYKSDDLGEHSACAMLTGPDVETFGRDYTGYRFRADRDDAENWEFTVQQRVATYADAATATQTFQKVFSKAAMAKCNGVIASIKDNTDAQWRFRIQAVAPTSARWVEDQLSDQQPIGYSCSDVAGVTRNVLYSIKVCQYGNGGPAAATIAERITSQVAGVRA</sequence>
<dbReference type="EMBL" id="PUEV01000030">
    <property type="protein sequence ID" value="PQM52751.1"/>
    <property type="molecule type" value="Genomic_DNA"/>
</dbReference>
<gene>
    <name evidence="4" type="ORF">C5U48_08145</name>
</gene>
<dbReference type="Gene3D" id="3.40.1000.70">
    <property type="entry name" value="PknH-like extracellular domain"/>
    <property type="match status" value="1"/>
</dbReference>
<dbReference type="InterPro" id="IPR026954">
    <property type="entry name" value="PknH-like_Extracell"/>
</dbReference>
<feature type="compositionally biased region" description="Basic and acidic residues" evidence="1">
    <location>
        <begin position="11"/>
        <end position="20"/>
    </location>
</feature>
<keyword evidence="2" id="KW-0472">Membrane</keyword>
<dbReference type="Proteomes" id="UP000237911">
    <property type="component" value="Unassembled WGS sequence"/>
</dbReference>
<comment type="caution">
    <text evidence="4">The sequence shown here is derived from an EMBL/GenBank/DDBJ whole genome shotgun (WGS) entry which is preliminary data.</text>
</comment>
<name>A0A9X7NZ76_9MYCO</name>
<accession>A0A9X7NZ76</accession>